<keyword evidence="4" id="KW-1185">Reference proteome</keyword>
<accession>A0A918NP36</accession>
<feature type="compositionally biased region" description="Pro residues" evidence="1">
    <location>
        <begin position="182"/>
        <end position="191"/>
    </location>
</feature>
<proteinExistence type="predicted"/>
<name>A0A918NP36_9ACTN</name>
<dbReference type="Pfam" id="PF03259">
    <property type="entry name" value="Robl_LC7"/>
    <property type="match status" value="1"/>
</dbReference>
<evidence type="ECO:0000313" key="3">
    <source>
        <dbReference type="EMBL" id="GGX84240.1"/>
    </source>
</evidence>
<organism evidence="3 4">
    <name type="scientific">Streptomyces minutiscleroticus</name>
    <dbReference type="NCBI Taxonomy" id="68238"/>
    <lineage>
        <taxon>Bacteria</taxon>
        <taxon>Bacillati</taxon>
        <taxon>Actinomycetota</taxon>
        <taxon>Actinomycetes</taxon>
        <taxon>Kitasatosporales</taxon>
        <taxon>Streptomycetaceae</taxon>
        <taxon>Streptomyces</taxon>
    </lineage>
</organism>
<evidence type="ECO:0000313" key="4">
    <source>
        <dbReference type="Proteomes" id="UP000619244"/>
    </source>
</evidence>
<dbReference type="Gene3D" id="3.30.450.30">
    <property type="entry name" value="Dynein light chain 2a, cytoplasmic"/>
    <property type="match status" value="1"/>
</dbReference>
<dbReference type="EMBL" id="BMVU01000021">
    <property type="protein sequence ID" value="GGX84240.1"/>
    <property type="molecule type" value="Genomic_DNA"/>
</dbReference>
<dbReference type="SMART" id="SM00960">
    <property type="entry name" value="Robl_LC7"/>
    <property type="match status" value="1"/>
</dbReference>
<dbReference type="RefSeq" id="WP_373308802.1">
    <property type="nucleotide sequence ID" value="NZ_BMVU01000021.1"/>
</dbReference>
<feature type="region of interest" description="Disordered" evidence="1">
    <location>
        <begin position="127"/>
        <end position="226"/>
    </location>
</feature>
<dbReference type="SUPFAM" id="SSF103196">
    <property type="entry name" value="Roadblock/LC7 domain"/>
    <property type="match status" value="1"/>
</dbReference>
<dbReference type="Proteomes" id="UP000619244">
    <property type="component" value="Unassembled WGS sequence"/>
</dbReference>
<dbReference type="AlphaFoldDB" id="A0A918NP36"/>
<reference evidence="3" key="2">
    <citation type="submission" date="2020-09" db="EMBL/GenBank/DDBJ databases">
        <authorList>
            <person name="Sun Q."/>
            <person name="Ohkuma M."/>
        </authorList>
    </citation>
    <scope>NUCLEOTIDE SEQUENCE</scope>
    <source>
        <strain evidence="3">JCM 4790</strain>
    </source>
</reference>
<comment type="caution">
    <text evidence="3">The sequence shown here is derived from an EMBL/GenBank/DDBJ whole genome shotgun (WGS) entry which is preliminary data.</text>
</comment>
<reference evidence="3" key="1">
    <citation type="journal article" date="2014" name="Int. J. Syst. Evol. Microbiol.">
        <title>Complete genome sequence of Corynebacterium casei LMG S-19264T (=DSM 44701T), isolated from a smear-ripened cheese.</title>
        <authorList>
            <consortium name="US DOE Joint Genome Institute (JGI-PGF)"/>
            <person name="Walter F."/>
            <person name="Albersmeier A."/>
            <person name="Kalinowski J."/>
            <person name="Ruckert C."/>
        </authorList>
    </citation>
    <scope>NUCLEOTIDE SEQUENCE</scope>
    <source>
        <strain evidence="3">JCM 4790</strain>
    </source>
</reference>
<feature type="compositionally biased region" description="Low complexity" evidence="1">
    <location>
        <begin position="204"/>
        <end position="219"/>
    </location>
</feature>
<protein>
    <recommendedName>
        <fullName evidence="2">Roadblock/LAMTOR2 domain-containing protein</fullName>
    </recommendedName>
</protein>
<feature type="domain" description="Roadblock/LAMTOR2" evidence="2">
    <location>
        <begin position="8"/>
        <end position="96"/>
    </location>
</feature>
<sequence length="226" mass="22544">MAAETEALDELHRLRSRIPQLTGALAASVDGLVLAHDAPGVEPEGVAALTAASLGVAVRMTDATARGGFRELLVRGEHGYVATYAAGPSAVLTLLAEDRVNVGRLHLEGRRSGRRIAEILAAATTAAAAGDRAVHPPKTMSAARSPGAAGETGGPDGTGRTTPSGANQAGRPVERPSAVPSVTPPAAPPLTPSGLPLRTPVTEAGAPAAPTFGTPPSSAHRGGTGH</sequence>
<evidence type="ECO:0000259" key="2">
    <source>
        <dbReference type="SMART" id="SM00960"/>
    </source>
</evidence>
<dbReference type="InterPro" id="IPR004942">
    <property type="entry name" value="Roadblock/LAMTOR2_dom"/>
</dbReference>
<evidence type="ECO:0000256" key="1">
    <source>
        <dbReference type="SAM" id="MobiDB-lite"/>
    </source>
</evidence>
<gene>
    <name evidence="3" type="ORF">GCM10010358_43040</name>
</gene>